<dbReference type="AlphaFoldDB" id="A0A1H7VZJ7"/>
<dbReference type="SUPFAM" id="SSF89360">
    <property type="entry name" value="HesB-like domain"/>
    <property type="match status" value="1"/>
</dbReference>
<keyword evidence="2" id="KW-1185">Reference proteome</keyword>
<dbReference type="STRING" id="43775.SAMN04489760_10570"/>
<reference evidence="1 2" key="1">
    <citation type="submission" date="2016-10" db="EMBL/GenBank/DDBJ databases">
        <authorList>
            <person name="de Groot N.N."/>
        </authorList>
    </citation>
    <scope>NUCLEOTIDE SEQUENCE [LARGE SCALE GENOMIC DNA]</scope>
    <source>
        <strain evidence="1 2">DSM 8423</strain>
    </source>
</reference>
<dbReference type="OrthoDB" id="5460919at2"/>
<dbReference type="InterPro" id="IPR035903">
    <property type="entry name" value="HesB-like_dom_sf"/>
</dbReference>
<evidence type="ECO:0000313" key="2">
    <source>
        <dbReference type="Proteomes" id="UP000198744"/>
    </source>
</evidence>
<proteinExistence type="predicted"/>
<dbReference type="Gene3D" id="2.60.300.12">
    <property type="entry name" value="HesB-like domain"/>
    <property type="match status" value="1"/>
</dbReference>
<organism evidence="1 2">
    <name type="scientific">Syntrophus gentianae</name>
    <dbReference type="NCBI Taxonomy" id="43775"/>
    <lineage>
        <taxon>Bacteria</taxon>
        <taxon>Pseudomonadati</taxon>
        <taxon>Thermodesulfobacteriota</taxon>
        <taxon>Syntrophia</taxon>
        <taxon>Syntrophales</taxon>
        <taxon>Syntrophaceae</taxon>
        <taxon>Syntrophus</taxon>
    </lineage>
</organism>
<dbReference type="EMBL" id="FOBS01000005">
    <property type="protein sequence ID" value="SEM14666.1"/>
    <property type="molecule type" value="Genomic_DNA"/>
</dbReference>
<name>A0A1H7VZJ7_9BACT</name>
<evidence type="ECO:0000313" key="1">
    <source>
        <dbReference type="EMBL" id="SEM14666.1"/>
    </source>
</evidence>
<protein>
    <submittedName>
        <fullName evidence="1">Fe-S cluster assembly iron-binding protein IscA</fullName>
    </submittedName>
</protein>
<dbReference type="Proteomes" id="UP000198744">
    <property type="component" value="Unassembled WGS sequence"/>
</dbReference>
<gene>
    <name evidence="1" type="ORF">SAMN04489760_10570</name>
</gene>
<sequence length="101" mass="11600">MIEVTEKAAEKIKEYLQSQAGPGNIRILLQDKGSKRPFLRMFFAEPGEVDTIITEQGITFSIDRELLEIAKPIRIEYAEIDEDQAGFQITSRLPMVGFRRR</sequence>
<dbReference type="RefSeq" id="WP_093882606.1">
    <property type="nucleotide sequence ID" value="NZ_FOBS01000005.1"/>
</dbReference>
<accession>A0A1H7VZJ7</accession>